<dbReference type="RefSeq" id="WP_348388344.1">
    <property type="nucleotide sequence ID" value="NZ_CP134146.1"/>
</dbReference>
<keyword evidence="2" id="KW-0820">tRNA-binding</keyword>
<dbReference type="HAMAP" id="MF_00518">
    <property type="entry name" value="Deacylase_Dtd"/>
    <property type="match status" value="1"/>
</dbReference>
<dbReference type="Gene3D" id="3.50.80.10">
    <property type="entry name" value="D-tyrosyl-tRNA(Tyr) deacylase"/>
    <property type="match status" value="1"/>
</dbReference>
<dbReference type="EC" id="3.1.1.-" evidence="2"/>
<evidence type="ECO:0000313" key="4">
    <source>
        <dbReference type="Proteomes" id="UP001248581"/>
    </source>
</evidence>
<reference evidence="4" key="1">
    <citation type="submission" date="2023-09" db="EMBL/GenBank/DDBJ databases">
        <authorList>
            <person name="Li S."/>
            <person name="Li X."/>
            <person name="Zhang C."/>
            <person name="Zhao Z."/>
        </authorList>
    </citation>
    <scope>NUCLEOTIDE SEQUENCE [LARGE SCALE GENOMIC DNA]</scope>
    <source>
        <strain evidence="4">SQ345</strain>
    </source>
</reference>
<keyword evidence="4" id="KW-1185">Reference proteome</keyword>
<sequence>MIALVQRVSHAHVSIDGKINGQIDKGLMVLLGVEKGDDAAKAKRLAQKVATYRMFEDEQGKMNLDVGQVAGDLLVISQFTLAADTKRGKRPSFSGSAEPGLGKELYEYFCQQLRELGFKVPTGVFGADMQVTLTNDGPVTFTLTS</sequence>
<comment type="subcellular location">
    <subcellularLocation>
        <location evidence="2">Cytoplasm</location>
    </subcellularLocation>
</comment>
<keyword evidence="2 3" id="KW-0378">Hydrolase</keyword>
<dbReference type="SUPFAM" id="SSF69500">
    <property type="entry name" value="DTD-like"/>
    <property type="match status" value="1"/>
</dbReference>
<proteinExistence type="inferred from homology"/>
<dbReference type="CDD" id="cd00563">
    <property type="entry name" value="Dtyr_deacylase"/>
    <property type="match status" value="1"/>
</dbReference>
<comment type="function">
    <text evidence="2">An aminoacyl-tRNA editing enzyme that deacylates mischarged D-aminoacyl-tRNAs. Also deacylates mischarged glycyl-tRNA(Ala), protecting cells against glycine mischarging by AlaRS. Acts via tRNA-based rather than protein-based catalysis; rejects L-amino acids rather than detecting D-amino acids in the active site. By recycling D-aminoacyl-tRNA to D-amino acids and free tRNA molecules, this enzyme counteracts the toxicity associated with the formation of D-aminoacyl-tRNA entities in vivo and helps enforce protein L-homochirality.</text>
</comment>
<name>A0ABY9TN58_9GAMM</name>
<feature type="short sequence motif" description="Gly-cisPro motif, important for rejection of L-amino acids" evidence="2">
    <location>
        <begin position="137"/>
        <end position="138"/>
    </location>
</feature>
<dbReference type="InterPro" id="IPR003732">
    <property type="entry name" value="Daa-tRNA_deacyls_DTD"/>
</dbReference>
<keyword evidence="2" id="KW-0694">RNA-binding</keyword>
<accession>A0ABY9TN58</accession>
<dbReference type="EMBL" id="CP134146">
    <property type="protein sequence ID" value="WNC69200.1"/>
    <property type="molecule type" value="Genomic_DNA"/>
</dbReference>
<dbReference type="EC" id="3.1.1.96" evidence="2"/>
<evidence type="ECO:0000256" key="2">
    <source>
        <dbReference type="HAMAP-Rule" id="MF_00518"/>
    </source>
</evidence>
<dbReference type="Pfam" id="PF02580">
    <property type="entry name" value="Tyr_Deacylase"/>
    <property type="match status" value="1"/>
</dbReference>
<comment type="catalytic activity">
    <reaction evidence="2">
        <text>glycyl-tRNA(Ala) + H2O = tRNA(Ala) + glycine + H(+)</text>
        <dbReference type="Rhea" id="RHEA:53744"/>
        <dbReference type="Rhea" id="RHEA-COMP:9657"/>
        <dbReference type="Rhea" id="RHEA-COMP:13640"/>
        <dbReference type="ChEBI" id="CHEBI:15377"/>
        <dbReference type="ChEBI" id="CHEBI:15378"/>
        <dbReference type="ChEBI" id="CHEBI:57305"/>
        <dbReference type="ChEBI" id="CHEBI:78442"/>
        <dbReference type="ChEBI" id="CHEBI:78522"/>
    </reaction>
</comment>
<comment type="domain">
    <text evidence="2">A Gly-cisPro motif from one monomer fits into the active site of the other monomer to allow specific chiral rejection of L-amino acids.</text>
</comment>
<organism evidence="3 4">
    <name type="scientific">Thalassotalea nanhaiensis</name>
    <dbReference type="NCBI Taxonomy" id="3065648"/>
    <lineage>
        <taxon>Bacteria</taxon>
        <taxon>Pseudomonadati</taxon>
        <taxon>Pseudomonadota</taxon>
        <taxon>Gammaproteobacteria</taxon>
        <taxon>Alteromonadales</taxon>
        <taxon>Colwelliaceae</taxon>
        <taxon>Thalassotalea</taxon>
    </lineage>
</organism>
<evidence type="ECO:0000256" key="1">
    <source>
        <dbReference type="ARBA" id="ARBA00009673"/>
    </source>
</evidence>
<dbReference type="PANTHER" id="PTHR10472">
    <property type="entry name" value="D-TYROSYL-TRNA TYR DEACYLASE"/>
    <property type="match status" value="1"/>
</dbReference>
<comment type="catalytic activity">
    <reaction evidence="2">
        <text>a D-aminoacyl-tRNA + H2O = a tRNA + a D-alpha-amino acid + H(+)</text>
        <dbReference type="Rhea" id="RHEA:13953"/>
        <dbReference type="Rhea" id="RHEA-COMP:10123"/>
        <dbReference type="Rhea" id="RHEA-COMP:10124"/>
        <dbReference type="ChEBI" id="CHEBI:15377"/>
        <dbReference type="ChEBI" id="CHEBI:15378"/>
        <dbReference type="ChEBI" id="CHEBI:59871"/>
        <dbReference type="ChEBI" id="CHEBI:78442"/>
        <dbReference type="ChEBI" id="CHEBI:79333"/>
        <dbReference type="EC" id="3.1.1.96"/>
    </reaction>
</comment>
<dbReference type="InterPro" id="IPR023509">
    <property type="entry name" value="DTD-like_sf"/>
</dbReference>
<keyword evidence="2" id="KW-0963">Cytoplasm</keyword>
<protein>
    <recommendedName>
        <fullName evidence="2">D-aminoacyl-tRNA deacylase</fullName>
        <shortName evidence="2">DTD</shortName>
        <ecNumber evidence="2">3.1.1.96</ecNumber>
    </recommendedName>
    <alternativeName>
        <fullName evidence="2">Gly-tRNA(Ala) deacylase</fullName>
        <ecNumber evidence="2">3.1.1.-</ecNumber>
    </alternativeName>
</protein>
<dbReference type="GO" id="GO:0051499">
    <property type="term" value="F:D-aminoacyl-tRNA deacylase activity"/>
    <property type="evidence" value="ECO:0007669"/>
    <property type="project" value="UniProtKB-EC"/>
</dbReference>
<dbReference type="NCBIfam" id="TIGR00256">
    <property type="entry name" value="D-aminoacyl-tRNA deacylase"/>
    <property type="match status" value="1"/>
</dbReference>
<dbReference type="PANTHER" id="PTHR10472:SF5">
    <property type="entry name" value="D-AMINOACYL-TRNA DEACYLASE 1"/>
    <property type="match status" value="1"/>
</dbReference>
<evidence type="ECO:0000313" key="3">
    <source>
        <dbReference type="EMBL" id="WNC69200.1"/>
    </source>
</evidence>
<comment type="similarity">
    <text evidence="1 2">Belongs to the DTD family.</text>
</comment>
<comment type="subunit">
    <text evidence="2">Homodimer.</text>
</comment>
<gene>
    <name evidence="2 3" type="primary">dtd</name>
    <name evidence="3" type="ORF">RI845_03345</name>
</gene>
<dbReference type="Proteomes" id="UP001248581">
    <property type="component" value="Chromosome"/>
</dbReference>